<dbReference type="PROSITE" id="PS00814">
    <property type="entry name" value="ADX"/>
    <property type="match status" value="1"/>
</dbReference>
<dbReference type="AlphaFoldDB" id="A0A177SUZ0"/>
<dbReference type="PANTHER" id="PTHR23426:SF65">
    <property type="entry name" value="FERREDOXIN-2, MITOCHONDRIAL"/>
    <property type="match status" value="1"/>
</dbReference>
<comment type="similarity">
    <text evidence="1">Belongs to the adrenodoxin/putidaredoxin family.</text>
</comment>
<dbReference type="InterPro" id="IPR001055">
    <property type="entry name" value="Adrenodoxin-like"/>
</dbReference>
<evidence type="ECO:0000313" key="8">
    <source>
        <dbReference type="EMBL" id="OAI94765.1"/>
    </source>
</evidence>
<dbReference type="InterPro" id="IPR001041">
    <property type="entry name" value="2Fe-2S_ferredoxin-type"/>
</dbReference>
<dbReference type="InterPro" id="IPR036010">
    <property type="entry name" value="2Fe-2S_ferredoxin-like_sf"/>
</dbReference>
<reference evidence="8 9" key="1">
    <citation type="submission" date="2016-03" db="EMBL/GenBank/DDBJ databases">
        <title>Draft Genome Assembly of Pseudomonas putida strain CBF10-2.</title>
        <authorList>
            <person name="Iyer R.S."/>
            <person name="Damania A."/>
        </authorList>
    </citation>
    <scope>NUCLEOTIDE SEQUENCE [LARGE SCALE GENOMIC DNA]</scope>
    <source>
        <strain evidence="8 9">CBF10-2</strain>
    </source>
</reference>
<keyword evidence="4" id="KW-0408">Iron</keyword>
<evidence type="ECO:0000256" key="4">
    <source>
        <dbReference type="ARBA" id="ARBA00023004"/>
    </source>
</evidence>
<evidence type="ECO:0000256" key="6">
    <source>
        <dbReference type="ARBA" id="ARBA00034078"/>
    </source>
</evidence>
<dbReference type="GO" id="GO:0051537">
    <property type="term" value="F:2 iron, 2 sulfur cluster binding"/>
    <property type="evidence" value="ECO:0007669"/>
    <property type="project" value="UniProtKB-KW"/>
</dbReference>
<comment type="cofactor">
    <cofactor evidence="6">
        <name>[2Fe-2S] cluster</name>
        <dbReference type="ChEBI" id="CHEBI:190135"/>
    </cofactor>
</comment>
<dbReference type="Proteomes" id="UP000077752">
    <property type="component" value="Unassembled WGS sequence"/>
</dbReference>
<proteinExistence type="inferred from homology"/>
<dbReference type="SUPFAM" id="SSF54292">
    <property type="entry name" value="2Fe-2S ferredoxin-like"/>
    <property type="match status" value="1"/>
</dbReference>
<dbReference type="Pfam" id="PF00111">
    <property type="entry name" value="Fer2"/>
    <property type="match status" value="1"/>
</dbReference>
<evidence type="ECO:0000256" key="1">
    <source>
        <dbReference type="ARBA" id="ARBA00010914"/>
    </source>
</evidence>
<dbReference type="GO" id="GO:0009055">
    <property type="term" value="F:electron transfer activity"/>
    <property type="evidence" value="ECO:0007669"/>
    <property type="project" value="TreeGrafter"/>
</dbReference>
<feature type="domain" description="2Fe-2S ferredoxin-type" evidence="7">
    <location>
        <begin position="2"/>
        <end position="105"/>
    </location>
</feature>
<keyword evidence="5" id="KW-0411">Iron-sulfur</keyword>
<accession>A0A177SUZ0</accession>
<evidence type="ECO:0000313" key="9">
    <source>
        <dbReference type="Proteomes" id="UP000077752"/>
    </source>
</evidence>
<keyword evidence="3" id="KW-0479">Metal-binding</keyword>
<evidence type="ECO:0000259" key="7">
    <source>
        <dbReference type="PROSITE" id="PS51085"/>
    </source>
</evidence>
<name>A0A177SUZ0_PSEPU</name>
<dbReference type="PRINTS" id="PR00355">
    <property type="entry name" value="ADRENODOXIN"/>
</dbReference>
<evidence type="ECO:0000256" key="5">
    <source>
        <dbReference type="ARBA" id="ARBA00023014"/>
    </source>
</evidence>
<dbReference type="GO" id="GO:0140647">
    <property type="term" value="P:P450-containing electron transport chain"/>
    <property type="evidence" value="ECO:0007669"/>
    <property type="project" value="InterPro"/>
</dbReference>
<dbReference type="GO" id="GO:0046872">
    <property type="term" value="F:metal ion binding"/>
    <property type="evidence" value="ECO:0007669"/>
    <property type="project" value="UniProtKB-KW"/>
</dbReference>
<protein>
    <submittedName>
        <fullName evidence="8">(2Fe-2S)-binding protein</fullName>
    </submittedName>
</protein>
<dbReference type="EMBL" id="LUCV01000004">
    <property type="protein sequence ID" value="OAI94765.1"/>
    <property type="molecule type" value="Genomic_DNA"/>
</dbReference>
<dbReference type="RefSeq" id="WP_064301338.1">
    <property type="nucleotide sequence ID" value="NZ_LUCV01000004.1"/>
</dbReference>
<dbReference type="InterPro" id="IPR018298">
    <property type="entry name" value="Adrenodoxin_Fe-S_BS"/>
</dbReference>
<gene>
    <name evidence="8" type="ORF">AYO28_06970</name>
</gene>
<dbReference type="InterPro" id="IPR012675">
    <property type="entry name" value="Beta-grasp_dom_sf"/>
</dbReference>
<organism evidence="8 9">
    <name type="scientific">Pseudomonas putida</name>
    <name type="common">Arthrobacter siderocapsulatus</name>
    <dbReference type="NCBI Taxonomy" id="303"/>
    <lineage>
        <taxon>Bacteria</taxon>
        <taxon>Pseudomonadati</taxon>
        <taxon>Pseudomonadota</taxon>
        <taxon>Gammaproteobacteria</taxon>
        <taxon>Pseudomonadales</taxon>
        <taxon>Pseudomonadaceae</taxon>
        <taxon>Pseudomonas</taxon>
    </lineage>
</organism>
<sequence length="106" mass="11325">MPTLIFVQHDGTEQQVQADVGQSVMQVAVNNQVPGILGDCGGSCSCATCHGYVDPDWARHMPAAESYENDMLTCAMDVTDASRLTCQIIVTPELDGLVVRLPASQT</sequence>
<evidence type="ECO:0000256" key="3">
    <source>
        <dbReference type="ARBA" id="ARBA00022723"/>
    </source>
</evidence>
<keyword evidence="2" id="KW-0001">2Fe-2S</keyword>
<evidence type="ECO:0000256" key="2">
    <source>
        <dbReference type="ARBA" id="ARBA00022714"/>
    </source>
</evidence>
<dbReference type="Gene3D" id="3.10.20.30">
    <property type="match status" value="1"/>
</dbReference>
<dbReference type="PROSITE" id="PS51085">
    <property type="entry name" value="2FE2S_FER_2"/>
    <property type="match status" value="1"/>
</dbReference>
<comment type="caution">
    <text evidence="8">The sequence shown here is derived from an EMBL/GenBank/DDBJ whole genome shotgun (WGS) entry which is preliminary data.</text>
</comment>
<dbReference type="PANTHER" id="PTHR23426">
    <property type="entry name" value="FERREDOXIN/ADRENODOXIN"/>
    <property type="match status" value="1"/>
</dbReference>
<dbReference type="CDD" id="cd00207">
    <property type="entry name" value="fer2"/>
    <property type="match status" value="1"/>
</dbReference>